<protein>
    <submittedName>
        <fullName evidence="2">Anti-anti-sigma regulatory factor (Antagonist of anti-sigma factor)</fullName>
    </submittedName>
</protein>
<dbReference type="InterPro" id="IPR036513">
    <property type="entry name" value="STAS_dom_sf"/>
</dbReference>
<dbReference type="InterPro" id="IPR002645">
    <property type="entry name" value="STAS_dom"/>
</dbReference>
<dbReference type="OrthoDB" id="667243at2"/>
<evidence type="ECO:0000259" key="1">
    <source>
        <dbReference type="PROSITE" id="PS50801"/>
    </source>
</evidence>
<dbReference type="AlphaFoldDB" id="A0A1H4CCF6"/>
<dbReference type="CDD" id="cd07043">
    <property type="entry name" value="STAS_anti-anti-sigma_factors"/>
    <property type="match status" value="1"/>
</dbReference>
<evidence type="ECO:0000313" key="3">
    <source>
        <dbReference type="Proteomes" id="UP000199041"/>
    </source>
</evidence>
<dbReference type="RefSeq" id="WP_091400950.1">
    <property type="nucleotide sequence ID" value="NZ_FNQY01000030.1"/>
</dbReference>
<dbReference type="STRING" id="551991.SAMN05192529_13023"/>
<feature type="domain" description="STAS" evidence="1">
    <location>
        <begin position="25"/>
        <end position="111"/>
    </location>
</feature>
<proteinExistence type="predicted"/>
<reference evidence="2 3" key="1">
    <citation type="submission" date="2016-10" db="EMBL/GenBank/DDBJ databases">
        <authorList>
            <person name="de Groot N.N."/>
        </authorList>
    </citation>
    <scope>NUCLEOTIDE SEQUENCE [LARGE SCALE GENOMIC DNA]</scope>
    <source>
        <strain evidence="2 3">Vu-144</strain>
    </source>
</reference>
<name>A0A1H4CCF6_9BACT</name>
<dbReference type="Gene3D" id="3.30.750.24">
    <property type="entry name" value="STAS domain"/>
    <property type="match status" value="1"/>
</dbReference>
<evidence type="ECO:0000313" key="2">
    <source>
        <dbReference type="EMBL" id="SEA58028.1"/>
    </source>
</evidence>
<dbReference type="Proteomes" id="UP000199041">
    <property type="component" value="Unassembled WGS sequence"/>
</dbReference>
<dbReference type="PROSITE" id="PS50801">
    <property type="entry name" value="STAS"/>
    <property type="match status" value="1"/>
</dbReference>
<dbReference type="Pfam" id="PF01740">
    <property type="entry name" value="STAS"/>
    <property type="match status" value="1"/>
</dbReference>
<accession>A0A1H4CCF6</accession>
<sequence>MKIKVDTKEKFQVLRPEEPELSVIMADEIVKIVTHGFGSEAKNAIVDMTGVDQADEQALVELATLFQLCQKNGASFVFFGVCPRVKSAMQGLDLIDVFQLTPTESEAWDIVQMEEIERELFGDDLEEGTEDELSD</sequence>
<dbReference type="EMBL" id="FNQY01000030">
    <property type="protein sequence ID" value="SEA58028.1"/>
    <property type="molecule type" value="Genomic_DNA"/>
</dbReference>
<dbReference type="SUPFAM" id="SSF52091">
    <property type="entry name" value="SpoIIaa-like"/>
    <property type="match status" value="1"/>
</dbReference>
<gene>
    <name evidence="2" type="ORF">SAMN05192529_13023</name>
</gene>
<organism evidence="2 3">
    <name type="scientific">Arachidicoccus rhizosphaerae</name>
    <dbReference type="NCBI Taxonomy" id="551991"/>
    <lineage>
        <taxon>Bacteria</taxon>
        <taxon>Pseudomonadati</taxon>
        <taxon>Bacteroidota</taxon>
        <taxon>Chitinophagia</taxon>
        <taxon>Chitinophagales</taxon>
        <taxon>Chitinophagaceae</taxon>
        <taxon>Arachidicoccus</taxon>
    </lineage>
</organism>
<keyword evidence="3" id="KW-1185">Reference proteome</keyword>